<dbReference type="AlphaFoldDB" id="A0A8S9Y1V5"/>
<dbReference type="Pfam" id="PF01084">
    <property type="entry name" value="Ribosomal_S18"/>
    <property type="match status" value="1"/>
</dbReference>
<dbReference type="PANTHER" id="PTHR13329:SF2">
    <property type="entry name" value="SMALL RIBOSOMAL SUBUNIT PROTEIN MS40"/>
    <property type="match status" value="1"/>
</dbReference>
<dbReference type="Proteomes" id="UP000466442">
    <property type="component" value="Unassembled WGS sequence"/>
</dbReference>
<comment type="subcellular location">
    <subcellularLocation>
        <location evidence="1">Mitochondrion</location>
    </subcellularLocation>
</comment>
<dbReference type="SUPFAM" id="SSF46911">
    <property type="entry name" value="Ribosomal protein S18"/>
    <property type="match status" value="1"/>
</dbReference>
<keyword evidence="7" id="KW-0687">Ribonucleoprotein</keyword>
<evidence type="ECO:0000313" key="13">
    <source>
        <dbReference type="Proteomes" id="UP000466442"/>
    </source>
</evidence>
<evidence type="ECO:0000256" key="7">
    <source>
        <dbReference type="ARBA" id="ARBA00023274"/>
    </source>
</evidence>
<dbReference type="PANTHER" id="PTHR13329">
    <property type="entry name" value="MITOCHONDRIAL RIBOSOMAL PROTEIN S18B"/>
    <property type="match status" value="1"/>
</dbReference>
<evidence type="ECO:0000256" key="4">
    <source>
        <dbReference type="ARBA" id="ARBA00022946"/>
    </source>
</evidence>
<feature type="region of interest" description="Disordered" evidence="11">
    <location>
        <begin position="48"/>
        <end position="67"/>
    </location>
</feature>
<keyword evidence="3" id="KW-0597">Phosphoprotein</keyword>
<dbReference type="GO" id="GO:0005763">
    <property type="term" value="C:mitochondrial small ribosomal subunit"/>
    <property type="evidence" value="ECO:0007669"/>
    <property type="project" value="UniProtKB-ARBA"/>
</dbReference>
<gene>
    <name evidence="12" type="ORF">GE061_011557</name>
</gene>
<evidence type="ECO:0000256" key="11">
    <source>
        <dbReference type="SAM" id="MobiDB-lite"/>
    </source>
</evidence>
<evidence type="ECO:0000256" key="6">
    <source>
        <dbReference type="ARBA" id="ARBA00023128"/>
    </source>
</evidence>
<dbReference type="GO" id="GO:0003735">
    <property type="term" value="F:structural constituent of ribosome"/>
    <property type="evidence" value="ECO:0007669"/>
    <property type="project" value="InterPro"/>
</dbReference>
<keyword evidence="4" id="KW-0809">Transit peptide</keyword>
<dbReference type="OrthoDB" id="21463at2759"/>
<name>A0A8S9Y1V5_APOLU</name>
<reference evidence="12" key="1">
    <citation type="journal article" date="2021" name="Mol. Ecol. Resour.">
        <title>Apolygus lucorum genome provides insights into omnivorousness and mesophyll feeding.</title>
        <authorList>
            <person name="Liu Y."/>
            <person name="Liu H."/>
            <person name="Wang H."/>
            <person name="Huang T."/>
            <person name="Liu B."/>
            <person name="Yang B."/>
            <person name="Yin L."/>
            <person name="Li B."/>
            <person name="Zhang Y."/>
            <person name="Zhang S."/>
            <person name="Jiang F."/>
            <person name="Zhang X."/>
            <person name="Ren Y."/>
            <person name="Wang B."/>
            <person name="Wang S."/>
            <person name="Lu Y."/>
            <person name="Wu K."/>
            <person name="Fan W."/>
            <person name="Wang G."/>
        </authorList>
    </citation>
    <scope>NUCLEOTIDE SEQUENCE</scope>
    <source>
        <strain evidence="12">12Hb</strain>
    </source>
</reference>
<dbReference type="FunFam" id="4.10.640.10:FF:000008">
    <property type="entry name" value="28S ribosomal protein S18b, mitochondrial"/>
    <property type="match status" value="1"/>
</dbReference>
<comment type="similarity">
    <text evidence="2">Belongs to the bacterial ribosomal protein bS18 family. Mitochondrion-specific ribosomal protein mS40 subfamily.</text>
</comment>
<dbReference type="InterPro" id="IPR001648">
    <property type="entry name" value="Ribosomal_bS18"/>
</dbReference>
<dbReference type="GO" id="GO:0032543">
    <property type="term" value="P:mitochondrial translation"/>
    <property type="evidence" value="ECO:0007669"/>
    <property type="project" value="InterPro"/>
</dbReference>
<protein>
    <recommendedName>
        <fullName evidence="9">Small ribosomal subunit protein mS40</fullName>
    </recommendedName>
    <alternativeName>
        <fullName evidence="8">28S ribosomal protein S18-2, mitochondrial</fullName>
    </alternativeName>
    <alternativeName>
        <fullName evidence="10">28S ribosomal protein S18b, mitochondrial</fullName>
    </alternativeName>
</protein>
<accession>A0A8S9Y1V5</accession>
<sequence>MSLSCLIRRTLTAQRLINLPAVATSSLTIFPRVDVPIRFLALTRPLKSAEPEKKEEENPEKESSGNVADGVIKGRIVEKIPVETSIRYLQSKAYSITYGEDPVWKNYRRNFKGQIPPRKTRKKCIRTGKVATGNPCPLCRDDYLVVSPENVELLKQFISPHTGETISFKITGVCQKKQKELLSAIDIAKDSGALTFDVPFRLYDYSDYKK</sequence>
<organism evidence="12 13">
    <name type="scientific">Apolygus lucorum</name>
    <name type="common">Small green plant bug</name>
    <name type="synonym">Lygocoris lucorum</name>
    <dbReference type="NCBI Taxonomy" id="248454"/>
    <lineage>
        <taxon>Eukaryota</taxon>
        <taxon>Metazoa</taxon>
        <taxon>Ecdysozoa</taxon>
        <taxon>Arthropoda</taxon>
        <taxon>Hexapoda</taxon>
        <taxon>Insecta</taxon>
        <taxon>Pterygota</taxon>
        <taxon>Neoptera</taxon>
        <taxon>Paraneoptera</taxon>
        <taxon>Hemiptera</taxon>
        <taxon>Heteroptera</taxon>
        <taxon>Panheteroptera</taxon>
        <taxon>Cimicomorpha</taxon>
        <taxon>Miridae</taxon>
        <taxon>Mirini</taxon>
        <taxon>Apolygus</taxon>
    </lineage>
</organism>
<feature type="compositionally biased region" description="Basic and acidic residues" evidence="11">
    <location>
        <begin position="48"/>
        <end position="63"/>
    </location>
</feature>
<dbReference type="InterPro" id="IPR040054">
    <property type="entry name" value="MRPS18B"/>
</dbReference>
<keyword evidence="5" id="KW-0689">Ribosomal protein</keyword>
<evidence type="ECO:0000256" key="5">
    <source>
        <dbReference type="ARBA" id="ARBA00022980"/>
    </source>
</evidence>
<evidence type="ECO:0000313" key="12">
    <source>
        <dbReference type="EMBL" id="KAF6213835.1"/>
    </source>
</evidence>
<comment type="caution">
    <text evidence="12">The sequence shown here is derived from an EMBL/GenBank/DDBJ whole genome shotgun (WGS) entry which is preliminary data.</text>
</comment>
<evidence type="ECO:0000256" key="9">
    <source>
        <dbReference type="ARBA" id="ARBA00035130"/>
    </source>
</evidence>
<evidence type="ECO:0000256" key="1">
    <source>
        <dbReference type="ARBA" id="ARBA00004173"/>
    </source>
</evidence>
<dbReference type="InterPro" id="IPR036870">
    <property type="entry name" value="Ribosomal_bS18_sf"/>
</dbReference>
<dbReference type="EMBL" id="WIXP02000003">
    <property type="protein sequence ID" value="KAF6213835.1"/>
    <property type="molecule type" value="Genomic_DNA"/>
</dbReference>
<evidence type="ECO:0000256" key="3">
    <source>
        <dbReference type="ARBA" id="ARBA00022553"/>
    </source>
</evidence>
<keyword evidence="6" id="KW-0496">Mitochondrion</keyword>
<evidence type="ECO:0000256" key="10">
    <source>
        <dbReference type="ARBA" id="ARBA00035515"/>
    </source>
</evidence>
<keyword evidence="13" id="KW-1185">Reference proteome</keyword>
<dbReference type="Gene3D" id="4.10.640.10">
    <property type="entry name" value="Ribosomal protein S18"/>
    <property type="match status" value="1"/>
</dbReference>
<evidence type="ECO:0000256" key="8">
    <source>
        <dbReference type="ARBA" id="ARBA00032055"/>
    </source>
</evidence>
<evidence type="ECO:0000256" key="2">
    <source>
        <dbReference type="ARBA" id="ARBA00006136"/>
    </source>
</evidence>
<proteinExistence type="inferred from homology"/>